<dbReference type="InterPro" id="IPR036291">
    <property type="entry name" value="NAD(P)-bd_dom_sf"/>
</dbReference>
<feature type="domain" description="D-isomer specific 2-hydroxyacid dehydrogenase catalytic" evidence="4">
    <location>
        <begin position="21"/>
        <end position="315"/>
    </location>
</feature>
<reference evidence="6 7" key="1">
    <citation type="submission" date="2019-12" db="EMBL/GenBank/DDBJ databases">
        <title>Draft genome sequences Bradyrhizobium cajani AMBPC1010, Bradyrhizobium pachyrhizi AMBPC1040 and Bradyrhizobium yuanmingense ALSPC3051, three plant growth promoting strains isolated from nodules of Cajanus cajan L. in Dominican Republic.</title>
        <authorList>
            <person name="Flores-Felix J.D."/>
            <person name="Araujo J."/>
            <person name="Diaz-Alcantara C."/>
            <person name="Gonzalez-Andres F."/>
            <person name="Velazquez E."/>
        </authorList>
    </citation>
    <scope>NUCLEOTIDE SEQUENCE [LARGE SCALE GENOMIC DNA]</scope>
    <source>
        <strain evidence="6 7">1010</strain>
    </source>
</reference>
<keyword evidence="2" id="KW-0520">NAD</keyword>
<dbReference type="SUPFAM" id="SSF51735">
    <property type="entry name" value="NAD(P)-binding Rossmann-fold domains"/>
    <property type="match status" value="1"/>
</dbReference>
<dbReference type="GO" id="GO:0016616">
    <property type="term" value="F:oxidoreductase activity, acting on the CH-OH group of donors, NAD or NADP as acceptor"/>
    <property type="evidence" value="ECO:0007669"/>
    <property type="project" value="InterPro"/>
</dbReference>
<sequence>MTRESQALTFVLNHPAAESYARLIGERFPQVRTIVAPDSGRLEQYIGEADALLAFRFPVEVFDKAKKLRWFQCTGAGVDSILPVRDRARHITVTNARGIHGDIIADYVMAGATMLYWDFRRFLREQAERRWNPRSMAPLADKSLGVVGLGSIGATIARRAKSAGMTVLGSKRDISTPVEGVDRLFASESLKDLLPLCDFVVVAVPGTAETVGLIGATEIACMRRDAFLINIARGNVIAEAELVKALQAGTIAGAMLDVFEREPLPQDSPLWEMPNVIATPHVAGSPSNYTERVFSSILADNIERFLKGHQLKNVVDLGRGY</sequence>
<gene>
    <name evidence="6" type="ORF">GPL20_25420</name>
</gene>
<evidence type="ECO:0000313" key="7">
    <source>
        <dbReference type="Proteomes" id="UP000449969"/>
    </source>
</evidence>
<evidence type="ECO:0000256" key="2">
    <source>
        <dbReference type="ARBA" id="ARBA00023027"/>
    </source>
</evidence>
<dbReference type="Pfam" id="PF02826">
    <property type="entry name" value="2-Hacid_dh_C"/>
    <property type="match status" value="1"/>
</dbReference>
<dbReference type="Proteomes" id="UP000449969">
    <property type="component" value="Unassembled WGS sequence"/>
</dbReference>
<dbReference type="InterPro" id="IPR006140">
    <property type="entry name" value="D-isomer_DH_NAD-bd"/>
</dbReference>
<name>A0A844TM10_9BRAD</name>
<evidence type="ECO:0000259" key="4">
    <source>
        <dbReference type="Pfam" id="PF00389"/>
    </source>
</evidence>
<evidence type="ECO:0000256" key="1">
    <source>
        <dbReference type="ARBA" id="ARBA00023002"/>
    </source>
</evidence>
<dbReference type="Gene3D" id="3.40.50.720">
    <property type="entry name" value="NAD(P)-binding Rossmann-like Domain"/>
    <property type="match status" value="2"/>
</dbReference>
<dbReference type="SUPFAM" id="SSF52283">
    <property type="entry name" value="Formate/glycerate dehydrogenase catalytic domain-like"/>
    <property type="match status" value="1"/>
</dbReference>
<proteinExistence type="inferred from homology"/>
<protein>
    <submittedName>
        <fullName evidence="6">D-2-hydroxyacid dehydrogenase</fullName>
    </submittedName>
</protein>
<comment type="caution">
    <text evidence="6">The sequence shown here is derived from an EMBL/GenBank/DDBJ whole genome shotgun (WGS) entry which is preliminary data.</text>
</comment>
<keyword evidence="1 3" id="KW-0560">Oxidoreductase</keyword>
<evidence type="ECO:0000259" key="5">
    <source>
        <dbReference type="Pfam" id="PF02826"/>
    </source>
</evidence>
<dbReference type="InterPro" id="IPR006139">
    <property type="entry name" value="D-isomer_2_OHA_DH_cat_dom"/>
</dbReference>
<accession>A0A844TM10</accession>
<organism evidence="6 7">
    <name type="scientific">Bradyrhizobium cajani</name>
    <dbReference type="NCBI Taxonomy" id="1928661"/>
    <lineage>
        <taxon>Bacteria</taxon>
        <taxon>Pseudomonadati</taxon>
        <taxon>Pseudomonadota</taxon>
        <taxon>Alphaproteobacteria</taxon>
        <taxon>Hyphomicrobiales</taxon>
        <taxon>Nitrobacteraceae</taxon>
        <taxon>Bradyrhizobium</taxon>
    </lineage>
</organism>
<keyword evidence="7" id="KW-1185">Reference proteome</keyword>
<dbReference type="AlphaFoldDB" id="A0A844TM10"/>
<comment type="similarity">
    <text evidence="3">Belongs to the D-isomer specific 2-hydroxyacid dehydrogenase family.</text>
</comment>
<evidence type="ECO:0000256" key="3">
    <source>
        <dbReference type="RuleBase" id="RU003719"/>
    </source>
</evidence>
<dbReference type="OrthoDB" id="9793626at2"/>
<feature type="domain" description="D-isomer specific 2-hydroxyacid dehydrogenase NAD-binding" evidence="5">
    <location>
        <begin position="113"/>
        <end position="283"/>
    </location>
</feature>
<dbReference type="PANTHER" id="PTHR43333:SF1">
    <property type="entry name" value="D-ISOMER SPECIFIC 2-HYDROXYACID DEHYDROGENASE NAD-BINDING DOMAIN-CONTAINING PROTEIN"/>
    <property type="match status" value="1"/>
</dbReference>
<dbReference type="RefSeq" id="WP_157332779.1">
    <property type="nucleotide sequence ID" value="NZ_JANADL010000028.1"/>
</dbReference>
<evidence type="ECO:0000313" key="6">
    <source>
        <dbReference type="EMBL" id="MVT76352.1"/>
    </source>
</evidence>
<dbReference type="CDD" id="cd05300">
    <property type="entry name" value="2-Hacid_dh_1"/>
    <property type="match status" value="1"/>
</dbReference>
<dbReference type="PANTHER" id="PTHR43333">
    <property type="entry name" value="2-HACID_DH_C DOMAIN-CONTAINING PROTEIN"/>
    <property type="match status" value="1"/>
</dbReference>
<dbReference type="EMBL" id="WQNE01000024">
    <property type="protein sequence ID" value="MVT76352.1"/>
    <property type="molecule type" value="Genomic_DNA"/>
</dbReference>
<dbReference type="GO" id="GO:0051287">
    <property type="term" value="F:NAD binding"/>
    <property type="evidence" value="ECO:0007669"/>
    <property type="project" value="InterPro"/>
</dbReference>
<dbReference type="Pfam" id="PF00389">
    <property type="entry name" value="2-Hacid_dh"/>
    <property type="match status" value="1"/>
</dbReference>